<dbReference type="EMBL" id="WWCW01000025">
    <property type="protein sequence ID" value="MYM87487.1"/>
    <property type="molecule type" value="Genomic_DNA"/>
</dbReference>
<evidence type="ECO:0000313" key="1">
    <source>
        <dbReference type="EMBL" id="MYM87487.1"/>
    </source>
</evidence>
<organism evidence="1 2">
    <name type="scientific">Duganella vulcania</name>
    <dbReference type="NCBI Taxonomy" id="2692166"/>
    <lineage>
        <taxon>Bacteria</taxon>
        <taxon>Pseudomonadati</taxon>
        <taxon>Pseudomonadota</taxon>
        <taxon>Betaproteobacteria</taxon>
        <taxon>Burkholderiales</taxon>
        <taxon>Oxalobacteraceae</taxon>
        <taxon>Telluria group</taxon>
        <taxon>Duganella</taxon>
    </lineage>
</organism>
<accession>A0A845G3A9</accession>
<gene>
    <name evidence="1" type="ORF">GTP91_09875</name>
</gene>
<name>A0A845G3A9_9BURK</name>
<dbReference type="Proteomes" id="UP000470302">
    <property type="component" value="Unassembled WGS sequence"/>
</dbReference>
<dbReference type="RefSeq" id="WP_161096622.1">
    <property type="nucleotide sequence ID" value="NZ_WWCW01000025.1"/>
</dbReference>
<comment type="caution">
    <text evidence="1">The sequence shown here is derived from an EMBL/GenBank/DDBJ whole genome shotgun (WGS) entry which is preliminary data.</text>
</comment>
<reference evidence="1 2" key="1">
    <citation type="submission" date="2020-01" db="EMBL/GenBank/DDBJ databases">
        <title>Novel species isolated from a subtropical stream in China.</title>
        <authorList>
            <person name="Lu H."/>
        </authorList>
    </citation>
    <scope>NUCLEOTIDE SEQUENCE [LARGE SCALE GENOMIC DNA]</scope>
    <source>
        <strain evidence="1 2">FT82W</strain>
    </source>
</reference>
<protein>
    <submittedName>
        <fullName evidence="1">Uncharacterized protein</fullName>
    </submittedName>
</protein>
<dbReference type="AlphaFoldDB" id="A0A845G3A9"/>
<evidence type="ECO:0000313" key="2">
    <source>
        <dbReference type="Proteomes" id="UP000470302"/>
    </source>
</evidence>
<proteinExistence type="predicted"/>
<sequence>MKKGIIAYGGETKWALDRQQNNRFVLCPVQMESKAQELKNFGEAAEEIRRQHPCLERDAAIDLILLSDFLYKLYVESKQSLI</sequence>